<dbReference type="EMBL" id="KJ133695">
    <property type="protein sequence ID" value="AKO59444.1"/>
    <property type="molecule type" value="Genomic_DNA"/>
</dbReference>
<evidence type="ECO:0000313" key="2">
    <source>
        <dbReference type="EMBL" id="AKO59444.1"/>
    </source>
</evidence>
<keyword evidence="2" id="KW-0540">Nuclease</keyword>
<dbReference type="InterPro" id="IPR036397">
    <property type="entry name" value="RNaseH_sf"/>
</dbReference>
<dbReference type="GO" id="GO:0004527">
    <property type="term" value="F:exonuclease activity"/>
    <property type="evidence" value="ECO:0007669"/>
    <property type="project" value="UniProtKB-KW"/>
</dbReference>
<keyword evidence="2" id="KW-0378">Hydrolase</keyword>
<protein>
    <submittedName>
        <fullName evidence="2">Putative DNA-PolB associated exonuclease</fullName>
    </submittedName>
</protein>
<organism evidence="2 3">
    <name type="scientific">Brucella phage 141_141</name>
    <dbReference type="NCBI Taxonomy" id="1667372"/>
    <lineage>
        <taxon>Viruses</taxon>
        <taxon>Duplodnaviria</taxon>
        <taxon>Heunggongvirae</taxon>
        <taxon>Uroviricota</taxon>
        <taxon>Caudoviricetes</taxon>
        <taxon>Perisivirus</taxon>
        <taxon>Perisivirus Tb</taxon>
    </lineage>
</organism>
<name>A0A0H4IJX8_9CAUD</name>
<feature type="domain" description="Predicted 3'-5' exonuclease PolB-like" evidence="1">
    <location>
        <begin position="74"/>
        <end position="193"/>
    </location>
</feature>
<reference evidence="2 3" key="1">
    <citation type="journal article" date="2015" name="Virol. J.">
        <title>Whole genome sequence comparison of ten diagnostic brucellaphages propagated on two Brucella abortus hosts.</title>
        <authorList>
            <person name="Tevdoradze E."/>
            <person name="Farlow J."/>
            <person name="Kotorashvili A."/>
            <person name="Skhirtladze N."/>
            <person name="Antadze I."/>
            <person name="Gunia S."/>
            <person name="Balarjishvili N."/>
            <person name="Kvachadze L."/>
            <person name="Kutateladze M."/>
        </authorList>
    </citation>
    <scope>NUCLEOTIDE SEQUENCE [LARGE SCALE GENOMIC DNA]</scope>
</reference>
<evidence type="ECO:0000313" key="3">
    <source>
        <dbReference type="Proteomes" id="UP000224293"/>
    </source>
</evidence>
<dbReference type="InterPro" id="IPR019288">
    <property type="entry name" value="3'-5'_exonuclease_PolB-like"/>
</dbReference>
<dbReference type="GO" id="GO:0003676">
    <property type="term" value="F:nucleic acid binding"/>
    <property type="evidence" value="ECO:0007669"/>
    <property type="project" value="InterPro"/>
</dbReference>
<sequence>MTYTYFDVETIPDQSEGALERAKESVKVPANYKNPDTIAAYIEENAQEAWERTALDGWKGHVACIVMNDMKWMVQETWREKEMLQDFFNRLNESTLVGHNIIGFDIPFLTKRALVLGVKLPPEHIWPRNLKPWDNRVFDTMLQLGNGKEFISLDNLARNLGTKGKGNTTGAQVHYMWQNGLHDEIAEYCANDVRIVREIHERFLACNW</sequence>
<proteinExistence type="predicted"/>
<dbReference type="SUPFAM" id="SSF53098">
    <property type="entry name" value="Ribonuclease H-like"/>
    <property type="match status" value="1"/>
</dbReference>
<gene>
    <name evidence="2" type="ORF">p141141_52</name>
</gene>
<dbReference type="Proteomes" id="UP000224293">
    <property type="component" value="Segment"/>
</dbReference>
<dbReference type="Gene3D" id="3.30.420.10">
    <property type="entry name" value="Ribonuclease H-like superfamily/Ribonuclease H"/>
    <property type="match status" value="1"/>
</dbReference>
<dbReference type="Pfam" id="PF10108">
    <property type="entry name" value="DNA_pol_B_exo2"/>
    <property type="match status" value="1"/>
</dbReference>
<dbReference type="InterPro" id="IPR012337">
    <property type="entry name" value="RNaseH-like_sf"/>
</dbReference>
<accession>A0A0H4IJX8</accession>
<keyword evidence="2" id="KW-0269">Exonuclease</keyword>
<evidence type="ECO:0000259" key="1">
    <source>
        <dbReference type="Pfam" id="PF10108"/>
    </source>
</evidence>